<dbReference type="Proteomes" id="UP001357223">
    <property type="component" value="Chromosome"/>
</dbReference>
<keyword evidence="2" id="KW-1185">Reference proteome</keyword>
<organism evidence="1 2">
    <name type="scientific">Niallia oryzisoli</name>
    <dbReference type="NCBI Taxonomy" id="1737571"/>
    <lineage>
        <taxon>Bacteria</taxon>
        <taxon>Bacillati</taxon>
        <taxon>Bacillota</taxon>
        <taxon>Bacilli</taxon>
        <taxon>Bacillales</taxon>
        <taxon>Bacillaceae</taxon>
        <taxon>Niallia</taxon>
    </lineage>
</organism>
<reference evidence="1 2" key="1">
    <citation type="submission" date="2023-10" db="EMBL/GenBank/DDBJ databases">
        <title>Niallia locisalis sp.nov. isolated from a salt pond sample.</title>
        <authorList>
            <person name="Li X.-J."/>
            <person name="Dong L."/>
        </authorList>
    </citation>
    <scope>NUCLEOTIDE SEQUENCE [LARGE SCALE GENOMIC DNA]</scope>
    <source>
        <strain evidence="1 2">DSM 29761</strain>
    </source>
</reference>
<sequence>MLLEGLIKRFKSEKKRNPSHVNELLDYVQKNYLSGELTIKEYKNLFFELDKQNAVKPSFS</sequence>
<proteinExistence type="predicted"/>
<dbReference type="Pfam" id="PF14178">
    <property type="entry name" value="YppF"/>
    <property type="match status" value="1"/>
</dbReference>
<evidence type="ECO:0000313" key="1">
    <source>
        <dbReference type="EMBL" id="WVX79845.1"/>
    </source>
</evidence>
<evidence type="ECO:0000313" key="2">
    <source>
        <dbReference type="Proteomes" id="UP001357223"/>
    </source>
</evidence>
<protein>
    <submittedName>
        <fullName evidence="1">YppF family protein</fullName>
    </submittedName>
</protein>
<accession>A0ABZ2C8B0</accession>
<gene>
    <name evidence="1" type="primary">yppF</name>
    <name evidence="1" type="ORF">R4Z09_21530</name>
</gene>
<dbReference type="InterPro" id="IPR025553">
    <property type="entry name" value="YppF"/>
</dbReference>
<dbReference type="EMBL" id="CP137640">
    <property type="protein sequence ID" value="WVX79845.1"/>
    <property type="molecule type" value="Genomic_DNA"/>
</dbReference>
<dbReference type="RefSeq" id="WP_338448776.1">
    <property type="nucleotide sequence ID" value="NZ_CP137640.1"/>
</dbReference>
<name>A0ABZ2C8B0_9BACI</name>